<dbReference type="SUPFAM" id="SSF46934">
    <property type="entry name" value="UBA-like"/>
    <property type="match status" value="1"/>
</dbReference>
<dbReference type="PANTHER" id="PTHR46535">
    <property type="entry name" value="NEDD4-BINDING PROTEIN 2"/>
    <property type="match status" value="1"/>
</dbReference>
<dbReference type="SUPFAM" id="SSF160443">
    <property type="entry name" value="SMR domain-like"/>
    <property type="match status" value="1"/>
</dbReference>
<evidence type="ECO:0008006" key="6">
    <source>
        <dbReference type="Google" id="ProtNLM"/>
    </source>
</evidence>
<dbReference type="GO" id="GO:0005634">
    <property type="term" value="C:nucleus"/>
    <property type="evidence" value="ECO:0007669"/>
    <property type="project" value="TreeGrafter"/>
</dbReference>
<dbReference type="AlphaFoldDB" id="A0AAE0JDB8"/>
<reference evidence="4" key="2">
    <citation type="submission" date="2023-06" db="EMBL/GenBank/DDBJ databases">
        <authorList>
            <consortium name="Lawrence Berkeley National Laboratory"/>
            <person name="Haridas S."/>
            <person name="Hensen N."/>
            <person name="Bonometti L."/>
            <person name="Westerberg I."/>
            <person name="Brannstrom I.O."/>
            <person name="Guillou S."/>
            <person name="Cros-Aarteil S."/>
            <person name="Calhoun S."/>
            <person name="Kuo A."/>
            <person name="Mondo S."/>
            <person name="Pangilinan J."/>
            <person name="Riley R."/>
            <person name="Labutti K."/>
            <person name="Andreopoulos B."/>
            <person name="Lipzen A."/>
            <person name="Chen C."/>
            <person name="Yanf M."/>
            <person name="Daum C."/>
            <person name="Ng V."/>
            <person name="Clum A."/>
            <person name="Steindorff A."/>
            <person name="Ohm R."/>
            <person name="Martin F."/>
            <person name="Silar P."/>
            <person name="Natvig D."/>
            <person name="Lalanne C."/>
            <person name="Gautier V."/>
            <person name="Ament-Velasquez S.L."/>
            <person name="Kruys A."/>
            <person name="Hutchinson M.I."/>
            <person name="Powell A.J."/>
            <person name="Barry K."/>
            <person name="Miller A.N."/>
            <person name="Grigoriev I.V."/>
            <person name="Debuchy R."/>
            <person name="Gladieux P."/>
            <person name="Thoren M.H."/>
            <person name="Johannesson H."/>
        </authorList>
    </citation>
    <scope>NUCLEOTIDE SEQUENCE</scope>
    <source>
        <strain evidence="4">CBS 560.94</strain>
    </source>
</reference>
<feature type="compositionally biased region" description="Polar residues" evidence="1">
    <location>
        <begin position="251"/>
        <end position="264"/>
    </location>
</feature>
<proteinExistence type="predicted"/>
<gene>
    <name evidence="4" type="ORF">B0H65DRAFT_229688</name>
</gene>
<dbReference type="EMBL" id="JAUEPP010000005">
    <property type="protein sequence ID" value="KAK3342770.1"/>
    <property type="molecule type" value="Genomic_DNA"/>
</dbReference>
<dbReference type="Gene3D" id="3.30.1370.110">
    <property type="match status" value="1"/>
</dbReference>
<accession>A0AAE0JDB8</accession>
<feature type="region of interest" description="Disordered" evidence="1">
    <location>
        <begin position="191"/>
        <end position="221"/>
    </location>
</feature>
<dbReference type="Proteomes" id="UP001278500">
    <property type="component" value="Unassembled WGS sequence"/>
</dbReference>
<dbReference type="PANTHER" id="PTHR46535:SF1">
    <property type="entry name" value="NEDD4-BINDING PROTEIN 2"/>
    <property type="match status" value="1"/>
</dbReference>
<feature type="region of interest" description="Disordered" evidence="1">
    <location>
        <begin position="241"/>
        <end position="264"/>
    </location>
</feature>
<dbReference type="InterPro" id="IPR003892">
    <property type="entry name" value="CUE"/>
</dbReference>
<evidence type="ECO:0000313" key="5">
    <source>
        <dbReference type="Proteomes" id="UP001278500"/>
    </source>
</evidence>
<feature type="compositionally biased region" description="Basic residues" evidence="1">
    <location>
        <begin position="1"/>
        <end position="10"/>
    </location>
</feature>
<protein>
    <recommendedName>
        <fullName evidence="6">Smr domain-containing protein</fullName>
    </recommendedName>
</protein>
<name>A0AAE0JDB8_9PEZI</name>
<evidence type="ECO:0000313" key="4">
    <source>
        <dbReference type="EMBL" id="KAK3342770.1"/>
    </source>
</evidence>
<dbReference type="PROSITE" id="PS50828">
    <property type="entry name" value="SMR"/>
    <property type="match status" value="1"/>
</dbReference>
<dbReference type="RefSeq" id="XP_062680563.1">
    <property type="nucleotide sequence ID" value="XM_062822161.1"/>
</dbReference>
<reference evidence="4" key="1">
    <citation type="journal article" date="2023" name="Mol. Phylogenet. Evol.">
        <title>Genome-scale phylogeny and comparative genomics of the fungal order Sordariales.</title>
        <authorList>
            <person name="Hensen N."/>
            <person name="Bonometti L."/>
            <person name="Westerberg I."/>
            <person name="Brannstrom I.O."/>
            <person name="Guillou S."/>
            <person name="Cros-Aarteil S."/>
            <person name="Calhoun S."/>
            <person name="Haridas S."/>
            <person name="Kuo A."/>
            <person name="Mondo S."/>
            <person name="Pangilinan J."/>
            <person name="Riley R."/>
            <person name="LaButti K."/>
            <person name="Andreopoulos B."/>
            <person name="Lipzen A."/>
            <person name="Chen C."/>
            <person name="Yan M."/>
            <person name="Daum C."/>
            <person name="Ng V."/>
            <person name="Clum A."/>
            <person name="Steindorff A."/>
            <person name="Ohm R.A."/>
            <person name="Martin F."/>
            <person name="Silar P."/>
            <person name="Natvig D.O."/>
            <person name="Lalanne C."/>
            <person name="Gautier V."/>
            <person name="Ament-Velasquez S.L."/>
            <person name="Kruys A."/>
            <person name="Hutchinson M.I."/>
            <person name="Powell A.J."/>
            <person name="Barry K."/>
            <person name="Miller A.N."/>
            <person name="Grigoriev I.V."/>
            <person name="Debuchy R."/>
            <person name="Gladieux P."/>
            <person name="Hiltunen Thoren M."/>
            <person name="Johannesson H."/>
        </authorList>
    </citation>
    <scope>NUCLEOTIDE SEQUENCE</scope>
    <source>
        <strain evidence="4">CBS 560.94</strain>
    </source>
</reference>
<dbReference type="CDD" id="cd14279">
    <property type="entry name" value="CUE"/>
    <property type="match status" value="1"/>
</dbReference>
<evidence type="ECO:0000259" key="3">
    <source>
        <dbReference type="PROSITE" id="PS51140"/>
    </source>
</evidence>
<comment type="caution">
    <text evidence="4">The sequence shown here is derived from an EMBL/GenBank/DDBJ whole genome shotgun (WGS) entry which is preliminary data.</text>
</comment>
<sequence length="426" mass="46732">MGGRKKKSHVKPSGSTSQEGKARTESVDPAVLQEQLFEEFRDLDQSLILAITMERNIQTDYDDIRDILKTLAQTASCEASTSFDPSGLGMTVEGVNGDDPDHSIMSESLATENATTISDSIISTDSSSSEDLKFCDASDLNELDKIERLRLVFPNFKEHTLKFVLKQSRGDLDTAFDELLTRQHLHETDQLPKGLDGFYEPQGSTSTRRGKNKSKDQGSKGKAKLALNYAVVLPTVDNEELEGAKGPIRPSASTQRGGMSSTQAVTTSYDRASNLPGLPSPDTEYGVSNLYAQASALARKGPLGRQGAIVYTERAREEARAAAERISWASEQLVNQKSTYCSIDLHGVTVLDGVRIAKERVWRWWNNLGEHRHFKAKMEGFTVVTGVGRHSSGGVSRLRQAVGLALKNDGWKVETLTGQFYVTGRV</sequence>
<keyword evidence="5" id="KW-1185">Reference proteome</keyword>
<dbReference type="InterPro" id="IPR052772">
    <property type="entry name" value="Endo/PolyKinase_Domain-Protein"/>
</dbReference>
<evidence type="ECO:0000259" key="2">
    <source>
        <dbReference type="PROSITE" id="PS50828"/>
    </source>
</evidence>
<evidence type="ECO:0000256" key="1">
    <source>
        <dbReference type="SAM" id="MobiDB-lite"/>
    </source>
</evidence>
<dbReference type="Pfam" id="PF02845">
    <property type="entry name" value="CUE"/>
    <property type="match status" value="1"/>
</dbReference>
<feature type="domain" description="Smr" evidence="2">
    <location>
        <begin position="343"/>
        <end position="426"/>
    </location>
</feature>
<dbReference type="GeneID" id="87859315"/>
<feature type="region of interest" description="Disordered" evidence="1">
    <location>
        <begin position="1"/>
        <end position="27"/>
    </location>
</feature>
<dbReference type="InterPro" id="IPR002625">
    <property type="entry name" value="Smr_dom"/>
</dbReference>
<dbReference type="InterPro" id="IPR036063">
    <property type="entry name" value="Smr_dom_sf"/>
</dbReference>
<dbReference type="InterPro" id="IPR009060">
    <property type="entry name" value="UBA-like_sf"/>
</dbReference>
<dbReference type="PROSITE" id="PS51140">
    <property type="entry name" value="CUE"/>
    <property type="match status" value="1"/>
</dbReference>
<dbReference type="GO" id="GO:0004519">
    <property type="term" value="F:endonuclease activity"/>
    <property type="evidence" value="ECO:0007669"/>
    <property type="project" value="TreeGrafter"/>
</dbReference>
<dbReference type="GO" id="GO:0043130">
    <property type="term" value="F:ubiquitin binding"/>
    <property type="evidence" value="ECO:0007669"/>
    <property type="project" value="InterPro"/>
</dbReference>
<feature type="domain" description="CUE" evidence="3">
    <location>
        <begin position="141"/>
        <end position="184"/>
    </location>
</feature>
<organism evidence="4 5">
    <name type="scientific">Neurospora tetraspora</name>
    <dbReference type="NCBI Taxonomy" id="94610"/>
    <lineage>
        <taxon>Eukaryota</taxon>
        <taxon>Fungi</taxon>
        <taxon>Dikarya</taxon>
        <taxon>Ascomycota</taxon>
        <taxon>Pezizomycotina</taxon>
        <taxon>Sordariomycetes</taxon>
        <taxon>Sordariomycetidae</taxon>
        <taxon>Sordariales</taxon>
        <taxon>Sordariaceae</taxon>
        <taxon>Neurospora</taxon>
    </lineage>
</organism>